<dbReference type="RefSeq" id="WP_379021265.1">
    <property type="nucleotide sequence ID" value="NZ_JBHUGY010000029.1"/>
</dbReference>
<feature type="domain" description="SWIM-type" evidence="3">
    <location>
        <begin position="50"/>
        <end position="83"/>
    </location>
</feature>
<sequence>MKTIEALAPDQASLSAASKLTKQSNWPRLEKNEQLALIWGECQGSGSNPYRVVVDTGDHGYKCTCPSRKFPCKHTLALMWIAATAPASFVAAGSTPEWVNDWLGRRRKPASQPVAPAPGAGGKSIVEASRDESAVVEDAAAAERREAAQRKRAEDTRSSVSAGLDELDQWIADQLRLGLAGFVDNSSDRCRRIAARLVDMKATALASRIDEIPSRLMALRGEERPDAAIRELGKLVLLAKAWRSAPDDPELRRLVSTSESREQVLANPDATQVESVWEVLGEKIEPRRDGLVSHSTWLLDLNGATSQFALLLDYFPASAGRRSNAFTPGDRFDARLVFYPARQPLRALVADRKGDVSSGPWPDFSFGASDPLAAHVARQDAAPWVTDCPVMLPPGAILLDDRGAAWWQAAGDPHGIALPIADTVNPTLLGLDLKATAALWNGSRLELLAAQSGFGRLDLS</sequence>
<name>A0ABW4WH52_9HYPH</name>
<dbReference type="EMBL" id="JBHUGY010000029">
    <property type="protein sequence ID" value="MFD2055215.1"/>
    <property type="molecule type" value="Genomic_DNA"/>
</dbReference>
<comment type="caution">
    <text evidence="4">The sequence shown here is derived from an EMBL/GenBank/DDBJ whole genome shotgun (WGS) entry which is preliminary data.</text>
</comment>
<accession>A0ABW4WH52</accession>
<dbReference type="InterPro" id="IPR007527">
    <property type="entry name" value="Znf_SWIM"/>
</dbReference>
<dbReference type="Proteomes" id="UP001597349">
    <property type="component" value="Unassembled WGS sequence"/>
</dbReference>
<evidence type="ECO:0000256" key="2">
    <source>
        <dbReference type="SAM" id="MobiDB-lite"/>
    </source>
</evidence>
<evidence type="ECO:0000313" key="5">
    <source>
        <dbReference type="Proteomes" id="UP001597349"/>
    </source>
</evidence>
<dbReference type="PROSITE" id="PS50966">
    <property type="entry name" value="ZF_SWIM"/>
    <property type="match status" value="1"/>
</dbReference>
<evidence type="ECO:0000313" key="4">
    <source>
        <dbReference type="EMBL" id="MFD2055215.1"/>
    </source>
</evidence>
<evidence type="ECO:0000256" key="1">
    <source>
        <dbReference type="PROSITE-ProRule" id="PRU00325"/>
    </source>
</evidence>
<dbReference type="Pfam" id="PF04434">
    <property type="entry name" value="SWIM"/>
    <property type="match status" value="1"/>
</dbReference>
<keyword evidence="1" id="KW-0479">Metal-binding</keyword>
<gene>
    <name evidence="4" type="ORF">ACFSQT_19830</name>
</gene>
<reference evidence="5" key="1">
    <citation type="journal article" date="2019" name="Int. J. Syst. Evol. Microbiol.">
        <title>The Global Catalogue of Microorganisms (GCM) 10K type strain sequencing project: providing services to taxonomists for standard genome sequencing and annotation.</title>
        <authorList>
            <consortium name="The Broad Institute Genomics Platform"/>
            <consortium name="The Broad Institute Genome Sequencing Center for Infectious Disease"/>
            <person name="Wu L."/>
            <person name="Ma J."/>
        </authorList>
    </citation>
    <scope>NUCLEOTIDE SEQUENCE [LARGE SCALE GENOMIC DNA]</scope>
    <source>
        <strain evidence="5">CGMCC 1.16226</strain>
    </source>
</reference>
<keyword evidence="5" id="KW-1185">Reference proteome</keyword>
<evidence type="ECO:0000259" key="3">
    <source>
        <dbReference type="PROSITE" id="PS50966"/>
    </source>
</evidence>
<keyword evidence="1" id="KW-0862">Zinc</keyword>
<feature type="compositionally biased region" description="Basic and acidic residues" evidence="2">
    <location>
        <begin position="141"/>
        <end position="157"/>
    </location>
</feature>
<protein>
    <submittedName>
        <fullName evidence="4">SWIM zinc finger family protein</fullName>
    </submittedName>
</protein>
<organism evidence="4 5">
    <name type="scientific">Mesorhizobium calcicola</name>
    <dbReference type="NCBI Taxonomy" id="1300310"/>
    <lineage>
        <taxon>Bacteria</taxon>
        <taxon>Pseudomonadati</taxon>
        <taxon>Pseudomonadota</taxon>
        <taxon>Alphaproteobacteria</taxon>
        <taxon>Hyphomicrobiales</taxon>
        <taxon>Phyllobacteriaceae</taxon>
        <taxon>Mesorhizobium</taxon>
    </lineage>
</organism>
<keyword evidence="1" id="KW-0863">Zinc-finger</keyword>
<feature type="region of interest" description="Disordered" evidence="2">
    <location>
        <begin position="138"/>
        <end position="159"/>
    </location>
</feature>
<proteinExistence type="predicted"/>